<accession>A0A1G9PGK1</accession>
<reference evidence="6 7" key="1">
    <citation type="submission" date="2016-10" db="EMBL/GenBank/DDBJ databases">
        <authorList>
            <person name="de Groot N.N."/>
        </authorList>
    </citation>
    <scope>NUCLEOTIDE SEQUENCE [LARGE SCALE GENOMIC DNA]</scope>
    <source>
        <strain evidence="6 7">DSM 21668</strain>
    </source>
</reference>
<dbReference type="GO" id="GO:0047372">
    <property type="term" value="F:monoacylglycerol lipase activity"/>
    <property type="evidence" value="ECO:0007669"/>
    <property type="project" value="TreeGrafter"/>
</dbReference>
<dbReference type="PANTHER" id="PTHR10794:SF94">
    <property type="entry name" value="ESTERASE YHET-RELATED"/>
    <property type="match status" value="1"/>
</dbReference>
<sequence>MLIERSDYRPPLWLPDGHAQSIYPALFRKVTGVSYLRERIFTPDHDFLDLDWCAAYPAQQRLVILSHGLEGNSQAGYILGMVRHLRRHGYDCLAWNYRSCSGEMNRQRRFYHSGATEDLDLVVRHAISRGYTEIYLAGFSLGANLTLKYLGETGENAPPEIRKAVVFSVPLHLSSGSTYLERWQAWIYTERFNRSLKRKIREKARLMPDLINAGRIDEVRTIRDFDNLYTSQLHGYRDAEDYYEHNSSLYFVDKIRLPTLIVNAQNDPFLSDRCYPLEFMKQLTFVAFEYPLQGGHCGFYPSGYRGAVWSEQRALRFLESDELPQRKKVF</sequence>
<evidence type="ECO:0000256" key="2">
    <source>
        <dbReference type="ARBA" id="ARBA00022487"/>
    </source>
</evidence>
<dbReference type="InterPro" id="IPR000073">
    <property type="entry name" value="AB_hydrolase_1"/>
</dbReference>
<dbReference type="InterPro" id="IPR000952">
    <property type="entry name" value="AB_hydrolase_4_CS"/>
</dbReference>
<dbReference type="PROSITE" id="PS01133">
    <property type="entry name" value="UPF0017"/>
    <property type="match status" value="1"/>
</dbReference>
<evidence type="ECO:0000256" key="4">
    <source>
        <dbReference type="PIRSR" id="PIRSR005211-1"/>
    </source>
</evidence>
<dbReference type="EMBL" id="FNGS01000004">
    <property type="protein sequence ID" value="SDL97693.1"/>
    <property type="molecule type" value="Genomic_DNA"/>
</dbReference>
<dbReference type="GO" id="GO:0034338">
    <property type="term" value="F:short-chain carboxylesterase activity"/>
    <property type="evidence" value="ECO:0007669"/>
    <property type="project" value="TreeGrafter"/>
</dbReference>
<feature type="active site" description="Charge relay system" evidence="4">
    <location>
        <position position="140"/>
    </location>
</feature>
<dbReference type="InterPro" id="IPR012020">
    <property type="entry name" value="ABHD4"/>
</dbReference>
<dbReference type="InterPro" id="IPR029058">
    <property type="entry name" value="AB_hydrolase_fold"/>
</dbReference>
<evidence type="ECO:0000256" key="3">
    <source>
        <dbReference type="ARBA" id="ARBA00022801"/>
    </source>
</evidence>
<gene>
    <name evidence="6" type="ORF">SAMN04488090_2164</name>
</gene>
<evidence type="ECO:0000259" key="5">
    <source>
        <dbReference type="Pfam" id="PF00561"/>
    </source>
</evidence>
<evidence type="ECO:0000313" key="6">
    <source>
        <dbReference type="EMBL" id="SDL97693.1"/>
    </source>
</evidence>
<dbReference type="Gene3D" id="3.40.50.1820">
    <property type="entry name" value="alpha/beta hydrolase"/>
    <property type="match status" value="1"/>
</dbReference>
<dbReference type="PIRSF" id="PIRSF005211">
    <property type="entry name" value="Ab_hydro_YheT"/>
    <property type="match status" value="1"/>
</dbReference>
<dbReference type="PANTHER" id="PTHR10794">
    <property type="entry name" value="ABHYDROLASE DOMAIN-CONTAINING PROTEIN"/>
    <property type="match status" value="1"/>
</dbReference>
<dbReference type="SUPFAM" id="SSF53474">
    <property type="entry name" value="alpha/beta-Hydrolases"/>
    <property type="match status" value="1"/>
</dbReference>
<dbReference type="Pfam" id="PF00561">
    <property type="entry name" value="Abhydrolase_1"/>
    <property type="match status" value="1"/>
</dbReference>
<dbReference type="AlphaFoldDB" id="A0A1G9PGK1"/>
<keyword evidence="2" id="KW-0719">Serine esterase</keyword>
<keyword evidence="7" id="KW-1185">Reference proteome</keyword>
<evidence type="ECO:0000256" key="1">
    <source>
        <dbReference type="ARBA" id="ARBA00010884"/>
    </source>
</evidence>
<dbReference type="RefSeq" id="WP_317039215.1">
    <property type="nucleotide sequence ID" value="NZ_FNGS01000004.1"/>
</dbReference>
<keyword evidence="3" id="KW-0378">Hydrolase</keyword>
<feature type="active site" description="Charge relay system" evidence="4">
    <location>
        <position position="296"/>
    </location>
</feature>
<comment type="similarity">
    <text evidence="1">Belongs to the AB hydrolase superfamily. AB hydrolase 4 family.</text>
</comment>
<name>A0A1G9PGK1_9BACT</name>
<feature type="active site" description="Charge relay system" evidence="4">
    <location>
        <position position="267"/>
    </location>
</feature>
<proteinExistence type="inferred from homology"/>
<dbReference type="Proteomes" id="UP000198901">
    <property type="component" value="Unassembled WGS sequence"/>
</dbReference>
<dbReference type="InterPro" id="IPR050960">
    <property type="entry name" value="AB_hydrolase_4_sf"/>
</dbReference>
<dbReference type="STRING" id="563176.SAMN04488090_2164"/>
<protein>
    <recommendedName>
        <fullName evidence="5">AB hydrolase-1 domain-containing protein</fullName>
    </recommendedName>
</protein>
<organism evidence="6 7">
    <name type="scientific">Siphonobacter aquaeclarae</name>
    <dbReference type="NCBI Taxonomy" id="563176"/>
    <lineage>
        <taxon>Bacteria</taxon>
        <taxon>Pseudomonadati</taxon>
        <taxon>Bacteroidota</taxon>
        <taxon>Cytophagia</taxon>
        <taxon>Cytophagales</taxon>
        <taxon>Cytophagaceae</taxon>
        <taxon>Siphonobacter</taxon>
    </lineage>
</organism>
<evidence type="ECO:0000313" key="7">
    <source>
        <dbReference type="Proteomes" id="UP000198901"/>
    </source>
</evidence>
<feature type="domain" description="AB hydrolase-1" evidence="5">
    <location>
        <begin position="62"/>
        <end position="272"/>
    </location>
</feature>